<evidence type="ECO:0000256" key="2">
    <source>
        <dbReference type="ARBA" id="ARBA00012418"/>
    </source>
</evidence>
<dbReference type="Proteomes" id="UP001432027">
    <property type="component" value="Unassembled WGS sequence"/>
</dbReference>
<evidence type="ECO:0000256" key="6">
    <source>
        <dbReference type="ARBA" id="ARBA00022723"/>
    </source>
</evidence>
<evidence type="ECO:0000256" key="1">
    <source>
        <dbReference type="ARBA" id="ARBA00006460"/>
    </source>
</evidence>
<dbReference type="Pfam" id="PF04983">
    <property type="entry name" value="RNA_pol_Rpb1_3"/>
    <property type="match status" value="1"/>
</dbReference>
<dbReference type="Pfam" id="PF04998">
    <property type="entry name" value="RNA_pol_Rpb1_5"/>
    <property type="match status" value="1"/>
</dbReference>
<dbReference type="InterPro" id="IPR007081">
    <property type="entry name" value="RNA_pol_Rpb1_5"/>
</dbReference>
<keyword evidence="13" id="KW-1185">Reference proteome</keyword>
<feature type="domain" description="RNA polymerase Rpb1" evidence="9">
    <location>
        <begin position="1"/>
        <end position="104"/>
    </location>
</feature>
<proteinExistence type="inferred from homology"/>
<dbReference type="AlphaFoldDB" id="A0AAV5UDD5"/>
<dbReference type="Gene3D" id="1.10.132.30">
    <property type="match status" value="1"/>
</dbReference>
<gene>
    <name evidence="12" type="ORF">PENTCL1PPCAC_26619</name>
</gene>
<dbReference type="InterPro" id="IPR038120">
    <property type="entry name" value="Rpb1_funnel_sf"/>
</dbReference>
<dbReference type="SUPFAM" id="SSF64484">
    <property type="entry name" value="beta and beta-prime subunits of DNA dependent RNA-polymerase"/>
    <property type="match status" value="1"/>
</dbReference>
<keyword evidence="6" id="KW-0479">Metal-binding</keyword>
<evidence type="ECO:0000259" key="10">
    <source>
        <dbReference type="Pfam" id="PF04998"/>
    </source>
</evidence>
<dbReference type="InterPro" id="IPR007083">
    <property type="entry name" value="RNA_pol_Rpb1_4"/>
</dbReference>
<dbReference type="EMBL" id="BTSX01000006">
    <property type="protein sequence ID" value="GMT04446.1"/>
    <property type="molecule type" value="Genomic_DNA"/>
</dbReference>
<evidence type="ECO:0000256" key="7">
    <source>
        <dbReference type="ARBA" id="ARBA00022833"/>
    </source>
</evidence>
<keyword evidence="5" id="KW-0548">Nucleotidyltransferase</keyword>
<organism evidence="12 13">
    <name type="scientific">Pristionchus entomophagus</name>
    <dbReference type="NCBI Taxonomy" id="358040"/>
    <lineage>
        <taxon>Eukaryota</taxon>
        <taxon>Metazoa</taxon>
        <taxon>Ecdysozoa</taxon>
        <taxon>Nematoda</taxon>
        <taxon>Chromadorea</taxon>
        <taxon>Rhabditida</taxon>
        <taxon>Rhabditina</taxon>
        <taxon>Diplogasteromorpha</taxon>
        <taxon>Diplogasteroidea</taxon>
        <taxon>Neodiplogasteridae</taxon>
        <taxon>Pristionchus</taxon>
    </lineage>
</organism>
<dbReference type="Gene3D" id="6.20.50.80">
    <property type="match status" value="1"/>
</dbReference>
<dbReference type="InterPro" id="IPR015700">
    <property type="entry name" value="RPC1"/>
</dbReference>
<dbReference type="Pfam" id="PF05000">
    <property type="entry name" value="RNA_pol_Rpb1_4"/>
    <property type="match status" value="1"/>
</dbReference>
<evidence type="ECO:0000256" key="3">
    <source>
        <dbReference type="ARBA" id="ARBA00022478"/>
    </source>
</evidence>
<feature type="non-terminal residue" evidence="12">
    <location>
        <position position="1"/>
    </location>
</feature>
<name>A0AAV5UDD5_9BILA</name>
<dbReference type="EC" id="2.7.7.6" evidence="2"/>
<evidence type="ECO:0000313" key="12">
    <source>
        <dbReference type="EMBL" id="GMT04446.1"/>
    </source>
</evidence>
<feature type="domain" description="RNA polymerase Rpb1" evidence="10">
    <location>
        <begin position="242"/>
        <end position="484"/>
    </location>
</feature>
<dbReference type="GO" id="GO:0000428">
    <property type="term" value="C:DNA-directed RNA polymerase complex"/>
    <property type="evidence" value="ECO:0007669"/>
    <property type="project" value="UniProtKB-KW"/>
</dbReference>
<accession>A0AAV5UDD5</accession>
<evidence type="ECO:0000256" key="5">
    <source>
        <dbReference type="ARBA" id="ARBA00022695"/>
    </source>
</evidence>
<keyword evidence="8" id="KW-0804">Transcription</keyword>
<keyword evidence="7" id="KW-0862">Zinc</keyword>
<dbReference type="GO" id="GO:0003677">
    <property type="term" value="F:DNA binding"/>
    <property type="evidence" value="ECO:0007669"/>
    <property type="project" value="InterPro"/>
</dbReference>
<dbReference type="InterPro" id="IPR007066">
    <property type="entry name" value="RNA_pol_Rpb1_3"/>
</dbReference>
<reference evidence="12" key="1">
    <citation type="submission" date="2023-10" db="EMBL/GenBank/DDBJ databases">
        <title>Genome assembly of Pristionchus species.</title>
        <authorList>
            <person name="Yoshida K."/>
            <person name="Sommer R.J."/>
        </authorList>
    </citation>
    <scope>NUCLEOTIDE SEQUENCE</scope>
    <source>
        <strain evidence="12">RS0144</strain>
    </source>
</reference>
<sequence length="507" mass="55982">QLIELIIRPDCDSNINLNLSTKNKSYQGPLDMCPNDSFVIIRNSQLLCGALDKNLLGSSSKVNIFYILLRDFGEDAAVDAMWRLARMAPVYLSNRGFSIGIGDVRPGVQLLKEKTDLVVNGYDKCNEFISDVKSGKLKAQPGCSDEDTLESLILRELSLIRDHAGQVCLKNLSRRNTPLTMAVCGSKGSFINISQMIACVGQQAISGHRPPDGFEGRSLPHFARGEKTPAAKGFVENSFYTGLTPTEFFFHTMGGREGLVDTAVKTAETGYMQRRLVKCLEDLCAQYDGTVRSSVGDIVEFVFGEDGLDPALMEAKDGSVVDFDHVLEHVKNTTKINEEGHQLDPSDLRALVDSVIEKAIPQDQGHFRSQLEDYVYKVLDRGAKYWNYAKTCEEHESTRAKKPCNKCKRTSIVRNALLNEKSLTHSQATSFVELCGLKLRKAITEPGTAVGAIAATSIGEPSTQMTLKTFHFAGCGQYEYHPGSTQNKGDHQCSEADLHSYHQCSHH</sequence>
<dbReference type="PANTHER" id="PTHR48446:SF1">
    <property type="entry name" value="DNA-DIRECTED RNA POLYMERASE SUBUNIT BETA' N-TERMINAL SECTION"/>
    <property type="match status" value="1"/>
</dbReference>
<evidence type="ECO:0000259" key="9">
    <source>
        <dbReference type="Pfam" id="PF04983"/>
    </source>
</evidence>
<keyword evidence="4" id="KW-0808">Transferase</keyword>
<dbReference type="InterPro" id="IPR042102">
    <property type="entry name" value="RNA_pol_Rpb1_3_sf"/>
</dbReference>
<evidence type="ECO:0000259" key="11">
    <source>
        <dbReference type="Pfam" id="PF05000"/>
    </source>
</evidence>
<evidence type="ECO:0000256" key="4">
    <source>
        <dbReference type="ARBA" id="ARBA00022679"/>
    </source>
</evidence>
<comment type="similarity">
    <text evidence="1">Belongs to the RNA polymerase beta' chain family.</text>
</comment>
<dbReference type="PANTHER" id="PTHR48446">
    <property type="entry name" value="DNA-DIRECTED RNA POLYMERASE SUBUNIT BETA' N-TERMINAL SECTION"/>
    <property type="match status" value="1"/>
</dbReference>
<dbReference type="GO" id="GO:0006351">
    <property type="term" value="P:DNA-templated transcription"/>
    <property type="evidence" value="ECO:0007669"/>
    <property type="project" value="InterPro"/>
</dbReference>
<protein>
    <recommendedName>
        <fullName evidence="2">DNA-directed RNA polymerase</fullName>
        <ecNumber evidence="2">2.7.7.6</ecNumber>
    </recommendedName>
</protein>
<evidence type="ECO:0000313" key="13">
    <source>
        <dbReference type="Proteomes" id="UP001432027"/>
    </source>
</evidence>
<dbReference type="Gene3D" id="1.10.274.100">
    <property type="entry name" value="RNA polymerase Rpb1, domain 3"/>
    <property type="match status" value="1"/>
</dbReference>
<evidence type="ECO:0000256" key="8">
    <source>
        <dbReference type="ARBA" id="ARBA00023163"/>
    </source>
</evidence>
<feature type="domain" description="RNA polymerase Rpb1" evidence="11">
    <location>
        <begin position="131"/>
        <end position="235"/>
    </location>
</feature>
<dbReference type="GO" id="GO:0003899">
    <property type="term" value="F:DNA-directed RNA polymerase activity"/>
    <property type="evidence" value="ECO:0007669"/>
    <property type="project" value="UniProtKB-EC"/>
</dbReference>
<comment type="caution">
    <text evidence="12">The sequence shown here is derived from an EMBL/GenBank/DDBJ whole genome shotgun (WGS) entry which is preliminary data.</text>
</comment>
<dbReference type="FunFam" id="1.10.132.30:FF:000001">
    <property type="entry name" value="DNA-directed RNA polymerase subunit"/>
    <property type="match status" value="1"/>
</dbReference>
<keyword evidence="3" id="KW-0240">DNA-directed RNA polymerase</keyword>
<dbReference type="GO" id="GO:0046872">
    <property type="term" value="F:metal ion binding"/>
    <property type="evidence" value="ECO:0007669"/>
    <property type="project" value="UniProtKB-KW"/>
</dbReference>
<dbReference type="Gene3D" id="6.10.250.2940">
    <property type="match status" value="1"/>
</dbReference>